<dbReference type="Proteomes" id="UP000321947">
    <property type="component" value="Unassembled WGS sequence"/>
</dbReference>
<dbReference type="AlphaFoldDB" id="A0A5D3BWA8"/>
<name>A0A5D3BWA8_CUCMM</name>
<evidence type="ECO:0000313" key="3">
    <source>
        <dbReference type="EMBL" id="TYK03414.1"/>
    </source>
</evidence>
<sequence length="158" mass="17747">MDKHIKDDTLCSHDVDLIVVERPIVRHVANDFIDDGIRICLINVCFSMSTSIMSSFPSSFEETNQMFIEFGMDINIAKGLSSADENSAESTQPPPTPRRSQQSRLLELERYVHTNGRIPMSIALGAKKPISPHAVRFSQAIGMCVRRTFPVCCFRVKC</sequence>
<evidence type="ECO:0000313" key="2">
    <source>
        <dbReference type="EMBL" id="KAA0033005.1"/>
    </source>
</evidence>
<dbReference type="OrthoDB" id="1921870at2759"/>
<evidence type="ECO:0000256" key="1">
    <source>
        <dbReference type="SAM" id="MobiDB-lite"/>
    </source>
</evidence>
<organism evidence="3 5">
    <name type="scientific">Cucumis melo var. makuwa</name>
    <name type="common">Oriental melon</name>
    <dbReference type="NCBI Taxonomy" id="1194695"/>
    <lineage>
        <taxon>Eukaryota</taxon>
        <taxon>Viridiplantae</taxon>
        <taxon>Streptophyta</taxon>
        <taxon>Embryophyta</taxon>
        <taxon>Tracheophyta</taxon>
        <taxon>Spermatophyta</taxon>
        <taxon>Magnoliopsida</taxon>
        <taxon>eudicotyledons</taxon>
        <taxon>Gunneridae</taxon>
        <taxon>Pentapetalae</taxon>
        <taxon>rosids</taxon>
        <taxon>fabids</taxon>
        <taxon>Cucurbitales</taxon>
        <taxon>Cucurbitaceae</taxon>
        <taxon>Benincaseae</taxon>
        <taxon>Cucumis</taxon>
    </lineage>
</organism>
<dbReference type="Proteomes" id="UP000321393">
    <property type="component" value="Unassembled WGS sequence"/>
</dbReference>
<dbReference type="EMBL" id="SSTD01014931">
    <property type="protein sequence ID" value="TYK03414.1"/>
    <property type="molecule type" value="Genomic_DNA"/>
</dbReference>
<dbReference type="EMBL" id="SSTE01020983">
    <property type="protein sequence ID" value="KAA0033005.1"/>
    <property type="molecule type" value="Genomic_DNA"/>
</dbReference>
<gene>
    <name evidence="3" type="ORF">E5676_scaffold121G00120</name>
    <name evidence="2" type="ORF">E6C27_scaffold269G001000</name>
</gene>
<proteinExistence type="predicted"/>
<evidence type="ECO:0000313" key="5">
    <source>
        <dbReference type="Proteomes" id="UP000321947"/>
    </source>
</evidence>
<protein>
    <submittedName>
        <fullName evidence="3">CACTA en-spm transposon protein</fullName>
    </submittedName>
</protein>
<evidence type="ECO:0000313" key="4">
    <source>
        <dbReference type="Proteomes" id="UP000321393"/>
    </source>
</evidence>
<comment type="caution">
    <text evidence="3">The sequence shown here is derived from an EMBL/GenBank/DDBJ whole genome shotgun (WGS) entry which is preliminary data.</text>
</comment>
<accession>A0A5D3BWA8</accession>
<reference evidence="4 5" key="1">
    <citation type="submission" date="2019-08" db="EMBL/GenBank/DDBJ databases">
        <title>Draft genome sequences of two oriental melons (Cucumis melo L. var makuwa).</title>
        <authorList>
            <person name="Kwon S.-Y."/>
        </authorList>
    </citation>
    <scope>NUCLEOTIDE SEQUENCE [LARGE SCALE GENOMIC DNA]</scope>
    <source>
        <strain evidence="5">cv. Chang Bougi</strain>
        <strain evidence="4">cv. SW 3</strain>
        <tissue evidence="3">Leaf</tissue>
    </source>
</reference>
<feature type="region of interest" description="Disordered" evidence="1">
    <location>
        <begin position="82"/>
        <end position="103"/>
    </location>
</feature>